<dbReference type="STRING" id="1851148.SMSP2_01843"/>
<accession>A0A1Q2MFN0</accession>
<evidence type="ECO:0008006" key="4">
    <source>
        <dbReference type="Google" id="ProtNLM"/>
    </source>
</evidence>
<keyword evidence="1" id="KW-0732">Signal</keyword>
<feature type="signal peptide" evidence="1">
    <location>
        <begin position="1"/>
        <end position="20"/>
    </location>
</feature>
<organism evidence="2 3">
    <name type="scientific">Limihaloglobus sulfuriphilus</name>
    <dbReference type="NCBI Taxonomy" id="1851148"/>
    <lineage>
        <taxon>Bacteria</taxon>
        <taxon>Pseudomonadati</taxon>
        <taxon>Planctomycetota</taxon>
        <taxon>Phycisphaerae</taxon>
        <taxon>Sedimentisphaerales</taxon>
        <taxon>Sedimentisphaeraceae</taxon>
        <taxon>Limihaloglobus</taxon>
    </lineage>
</organism>
<dbReference type="RefSeq" id="WP_146683639.1">
    <property type="nucleotide sequence ID" value="NZ_CP019646.1"/>
</dbReference>
<name>A0A1Q2MFN0_9BACT</name>
<proteinExistence type="predicted"/>
<dbReference type="Gene3D" id="3.60.15.10">
    <property type="entry name" value="Ribonuclease Z/Hydroxyacylglutathione hydrolase-like"/>
    <property type="match status" value="1"/>
</dbReference>
<reference evidence="3" key="1">
    <citation type="submission" date="2017-02" db="EMBL/GenBank/DDBJ databases">
        <title>Comparative genomics and description of representatives of a novel lineage of planctomycetes thriving in anoxic sediments.</title>
        <authorList>
            <person name="Spring S."/>
            <person name="Bunk B."/>
            <person name="Sproer C."/>
        </authorList>
    </citation>
    <scope>NUCLEOTIDE SEQUENCE [LARGE SCALE GENOMIC DNA]</scope>
    <source>
        <strain evidence="3">SM-Chi-D1</strain>
    </source>
</reference>
<dbReference type="AlphaFoldDB" id="A0A1Q2MFN0"/>
<evidence type="ECO:0000313" key="2">
    <source>
        <dbReference type="EMBL" id="AQQ71469.1"/>
    </source>
</evidence>
<feature type="chain" id="PRO_5011981198" description="Metallo-beta-lactamase domain-containing protein" evidence="1">
    <location>
        <begin position="21"/>
        <end position="182"/>
    </location>
</feature>
<dbReference type="OrthoDB" id="792193at2"/>
<evidence type="ECO:0000256" key="1">
    <source>
        <dbReference type="SAM" id="SignalP"/>
    </source>
</evidence>
<gene>
    <name evidence="2" type="ORF">SMSP2_01843</name>
</gene>
<dbReference type="KEGG" id="pbas:SMSP2_01843"/>
<dbReference type="EMBL" id="CP019646">
    <property type="protein sequence ID" value="AQQ71469.1"/>
    <property type="molecule type" value="Genomic_DNA"/>
</dbReference>
<dbReference type="Proteomes" id="UP000188181">
    <property type="component" value="Chromosome"/>
</dbReference>
<evidence type="ECO:0000313" key="3">
    <source>
        <dbReference type="Proteomes" id="UP000188181"/>
    </source>
</evidence>
<sequence>MNSITIYNAILFLFAMNVFARQATLSEADLDYYQDQNAVMCKFLCSYFEDHKPGYQSEQRKAALFLADTLTHYPHPHAKPLKDLFLNRYKTSLDKLKSTEVENGVAVWNVYNMSYIVKSADVTAAFDLIRLPESLRSQENKSIVNALAKEMVEYCDILFVSHEHGDHMDPFLQASLYHRTNR</sequence>
<dbReference type="InterPro" id="IPR036866">
    <property type="entry name" value="RibonucZ/Hydroxyglut_hydro"/>
</dbReference>
<protein>
    <recommendedName>
        <fullName evidence="4">Metallo-beta-lactamase domain-containing protein</fullName>
    </recommendedName>
</protein>
<keyword evidence="3" id="KW-1185">Reference proteome</keyword>